<sequence>MPRGDRNQIMSYNVSSISDEAQAFSNEAKTVLNLISNNTKEITALEQLRDALLPKLMSGEIDVSQVELPTLPTQTVHTNGRLLGQ</sequence>
<organism evidence="1 2">
    <name type="scientific">Bifidobacterium cebidarum</name>
    <dbReference type="NCBI Taxonomy" id="2650773"/>
    <lineage>
        <taxon>Bacteria</taxon>
        <taxon>Bacillati</taxon>
        <taxon>Actinomycetota</taxon>
        <taxon>Actinomycetes</taxon>
        <taxon>Bifidobacteriales</taxon>
        <taxon>Bifidobacteriaceae</taxon>
        <taxon>Bifidobacterium</taxon>
    </lineage>
</organism>
<name>A0A6I1GPI5_9BIFI</name>
<evidence type="ECO:0000313" key="1">
    <source>
        <dbReference type="EMBL" id="KAB7788471.1"/>
    </source>
</evidence>
<evidence type="ECO:0000313" key="2">
    <source>
        <dbReference type="Proteomes" id="UP000468413"/>
    </source>
</evidence>
<reference evidence="1 2" key="1">
    <citation type="submission" date="2019-09" db="EMBL/GenBank/DDBJ databases">
        <title>Characterization of the phylogenetic diversity of two novel species belonging to the genus Bifidobacterium: Bifidobacterium cebidarum sp. nov. and Bifidobacterium leontopitheci sp. nov.</title>
        <authorList>
            <person name="Lugli G.A."/>
            <person name="Duranti S."/>
            <person name="Milani C."/>
            <person name="Turroni F."/>
            <person name="Ventura M."/>
        </authorList>
    </citation>
    <scope>NUCLEOTIDE SEQUENCE [LARGE SCALE GENOMIC DNA]</scope>
    <source>
        <strain evidence="1 2">LMG 31469</strain>
    </source>
</reference>
<comment type="caution">
    <text evidence="1">The sequence shown here is derived from an EMBL/GenBank/DDBJ whole genome shotgun (WGS) entry which is preliminary data.</text>
</comment>
<accession>A0A6I1GPI5</accession>
<dbReference type="AlphaFoldDB" id="A0A6I1GPI5"/>
<dbReference type="Proteomes" id="UP000468413">
    <property type="component" value="Unassembled WGS sequence"/>
</dbReference>
<dbReference type="SUPFAM" id="SSF116734">
    <property type="entry name" value="DNA methylase specificity domain"/>
    <property type="match status" value="1"/>
</dbReference>
<proteinExistence type="predicted"/>
<gene>
    <name evidence="1" type="ORF">F7D08_0750</name>
</gene>
<dbReference type="EMBL" id="WBVS01000003">
    <property type="protein sequence ID" value="KAB7788471.1"/>
    <property type="molecule type" value="Genomic_DNA"/>
</dbReference>
<protein>
    <submittedName>
        <fullName evidence="1">Type I restriction-modification system specificity determinant</fullName>
    </submittedName>
</protein>
<keyword evidence="2" id="KW-1185">Reference proteome</keyword>